<comment type="subcellular location">
    <subcellularLocation>
        <location evidence="1">Membrane</location>
        <topology evidence="1">Multi-pass membrane protein</topology>
    </subcellularLocation>
</comment>
<evidence type="ECO:0000256" key="1">
    <source>
        <dbReference type="ARBA" id="ARBA00004141"/>
    </source>
</evidence>
<dbReference type="KEGG" id="mbr:MONBRDRAFT_22298"/>
<dbReference type="GO" id="GO:0031526">
    <property type="term" value="C:brush border membrane"/>
    <property type="evidence" value="ECO:0000318"/>
    <property type="project" value="GO_Central"/>
</dbReference>
<feature type="transmembrane region" description="Helical" evidence="6">
    <location>
        <begin position="492"/>
        <end position="510"/>
    </location>
</feature>
<dbReference type="InterPro" id="IPR036259">
    <property type="entry name" value="MFS_trans_sf"/>
</dbReference>
<name>A9UQ59_MONBE</name>
<evidence type="ECO:0000256" key="4">
    <source>
        <dbReference type="ARBA" id="ARBA00023136"/>
    </source>
</evidence>
<feature type="transmembrane region" description="Helical" evidence="6">
    <location>
        <begin position="219"/>
        <end position="238"/>
    </location>
</feature>
<sequence length="521" mass="54341">MDKGIFSLSHCARSLSLSLSVRAFFLLPGASLVLGDLDPSSYSLSLSLSLSPALDLSRGGGRSDGNVKRPGGVCVQCVCVCVEMAGLDVRTVGAILALISFLDMTAVGMLIPLLPRLYSSHQASASAIGFMGSLYGTANLVGGPIFGFLGDAIGPRAALTVAMVGSAVGYALLGTADSLAVMGLARVITGCFKQTLTVAKSTLAVITPPATRARDLGRIGSAASAGFIIGPLIGGFVFHDVERVRLAAMLTAGVFAINALLAWGALRALHDLLAAHHRTLETEEPTATSSPASQGNQTETSEQFKISPSNGPLTAYDHARLQFESMVDMFKVVMASGQWRLVAAQLGANMAMVTLRSVFATFAEQEFAPSPHVLGLMLSAQGAMGIVFGLCVGPVVRLFGSESAVFLPSLLVQGLSYCFVFYTWSPMTMTLASAPLRLGNSVMAAVGLSMVSQAVTPKQRGAVVSSTEVVMSLSRTVSPFLAGLALDYGRHALALFCLLQLAAGCLFLLARTSQHIRPKTD</sequence>
<feature type="domain" description="Major facilitator superfamily (MFS) profile" evidence="7">
    <location>
        <begin position="92"/>
        <end position="515"/>
    </location>
</feature>
<dbReference type="PROSITE" id="PS50850">
    <property type="entry name" value="MFS"/>
    <property type="match status" value="1"/>
</dbReference>
<keyword evidence="9" id="KW-1185">Reference proteome</keyword>
<feature type="transmembrane region" description="Helical" evidence="6">
    <location>
        <begin position="339"/>
        <end position="359"/>
    </location>
</feature>
<organism evidence="8 9">
    <name type="scientific">Monosiga brevicollis</name>
    <name type="common">Choanoflagellate</name>
    <dbReference type="NCBI Taxonomy" id="81824"/>
    <lineage>
        <taxon>Eukaryota</taxon>
        <taxon>Choanoflagellata</taxon>
        <taxon>Craspedida</taxon>
        <taxon>Salpingoecidae</taxon>
        <taxon>Monosiga</taxon>
    </lineage>
</organism>
<evidence type="ECO:0000313" key="9">
    <source>
        <dbReference type="Proteomes" id="UP000001357"/>
    </source>
</evidence>
<feature type="region of interest" description="Disordered" evidence="5">
    <location>
        <begin position="280"/>
        <end position="311"/>
    </location>
</feature>
<dbReference type="eggNOG" id="KOG2615">
    <property type="taxonomic scope" value="Eukaryota"/>
</dbReference>
<feature type="transmembrane region" description="Helical" evidence="6">
    <location>
        <begin position="126"/>
        <end position="147"/>
    </location>
</feature>
<dbReference type="InterPro" id="IPR001958">
    <property type="entry name" value="Tet-R_TetA/multi-R_MdtG-like"/>
</dbReference>
<feature type="transmembrane region" description="Helical" evidence="6">
    <location>
        <begin position="404"/>
        <end position="424"/>
    </location>
</feature>
<dbReference type="AlphaFoldDB" id="A9UQ59"/>
<proteinExistence type="predicted"/>
<feature type="compositionally biased region" description="Polar residues" evidence="5">
    <location>
        <begin position="285"/>
        <end position="311"/>
    </location>
</feature>
<dbReference type="SUPFAM" id="SSF103473">
    <property type="entry name" value="MFS general substrate transporter"/>
    <property type="match status" value="1"/>
</dbReference>
<evidence type="ECO:0000256" key="2">
    <source>
        <dbReference type="ARBA" id="ARBA00022692"/>
    </source>
</evidence>
<evidence type="ECO:0000256" key="3">
    <source>
        <dbReference type="ARBA" id="ARBA00022989"/>
    </source>
</evidence>
<dbReference type="EMBL" id="CH991543">
    <property type="protein sequence ID" value="EDQ92538.1"/>
    <property type="molecule type" value="Genomic_DNA"/>
</dbReference>
<evidence type="ECO:0000313" key="8">
    <source>
        <dbReference type="EMBL" id="EDQ92538.1"/>
    </source>
</evidence>
<dbReference type="OMA" id="PEMITIQ"/>
<dbReference type="Gene3D" id="1.20.1250.20">
    <property type="entry name" value="MFS general substrate transporter like domains"/>
    <property type="match status" value="1"/>
</dbReference>
<evidence type="ECO:0000256" key="6">
    <source>
        <dbReference type="SAM" id="Phobius"/>
    </source>
</evidence>
<feature type="transmembrane region" description="Helical" evidence="6">
    <location>
        <begin position="244"/>
        <end position="266"/>
    </location>
</feature>
<dbReference type="Pfam" id="PF07690">
    <property type="entry name" value="MFS_1"/>
    <property type="match status" value="1"/>
</dbReference>
<dbReference type="FunCoup" id="A9UQ59">
    <property type="interactions" value="38"/>
</dbReference>
<dbReference type="STRING" id="81824.A9UQ59"/>
<evidence type="ECO:0000259" key="7">
    <source>
        <dbReference type="PROSITE" id="PS50850"/>
    </source>
</evidence>
<keyword evidence="3 6" id="KW-1133">Transmembrane helix</keyword>
<dbReference type="Proteomes" id="UP000001357">
    <property type="component" value="Unassembled WGS sequence"/>
</dbReference>
<feature type="transmembrane region" description="Helical" evidence="6">
    <location>
        <begin position="92"/>
        <end position="114"/>
    </location>
</feature>
<dbReference type="InterPro" id="IPR020846">
    <property type="entry name" value="MFS_dom"/>
</dbReference>
<keyword evidence="2 6" id="KW-0812">Transmembrane</keyword>
<evidence type="ECO:0000256" key="5">
    <source>
        <dbReference type="SAM" id="MobiDB-lite"/>
    </source>
</evidence>
<dbReference type="PANTHER" id="PTHR24002:SF3">
    <property type="entry name" value="SOLUTE CARRIER FAMILY 22 MEMBER 18"/>
    <property type="match status" value="1"/>
</dbReference>
<dbReference type="InParanoid" id="A9UQ59"/>
<dbReference type="PRINTS" id="PR01035">
    <property type="entry name" value="TCRTETA"/>
</dbReference>
<gene>
    <name evidence="8" type="ORF">MONBRDRAFT_22298</name>
</gene>
<dbReference type="InterPro" id="IPR011701">
    <property type="entry name" value="MFS"/>
</dbReference>
<feature type="transmembrane region" description="Helical" evidence="6">
    <location>
        <begin position="371"/>
        <end position="392"/>
    </location>
</feature>
<dbReference type="RefSeq" id="XP_001742300.1">
    <property type="nucleotide sequence ID" value="XM_001742248.1"/>
</dbReference>
<protein>
    <recommendedName>
        <fullName evidence="7">Major facilitator superfamily (MFS) profile domain-containing protein</fullName>
    </recommendedName>
</protein>
<dbReference type="GO" id="GO:0022857">
    <property type="term" value="F:transmembrane transporter activity"/>
    <property type="evidence" value="ECO:0007669"/>
    <property type="project" value="InterPro"/>
</dbReference>
<dbReference type="PANTHER" id="PTHR24002">
    <property type="entry name" value="SOLUTE CARRIER FAMILY 22 MEMBER 18"/>
    <property type="match status" value="1"/>
</dbReference>
<dbReference type="GeneID" id="5888039"/>
<keyword evidence="4 6" id="KW-0472">Membrane</keyword>
<accession>A9UQ59</accession>
<reference evidence="8 9" key="1">
    <citation type="journal article" date="2008" name="Nature">
        <title>The genome of the choanoflagellate Monosiga brevicollis and the origin of metazoans.</title>
        <authorList>
            <consortium name="JGI Sequencing"/>
            <person name="King N."/>
            <person name="Westbrook M.J."/>
            <person name="Young S.L."/>
            <person name="Kuo A."/>
            <person name="Abedin M."/>
            <person name="Chapman J."/>
            <person name="Fairclough S."/>
            <person name="Hellsten U."/>
            <person name="Isogai Y."/>
            <person name="Letunic I."/>
            <person name="Marr M."/>
            <person name="Pincus D."/>
            <person name="Putnam N."/>
            <person name="Rokas A."/>
            <person name="Wright K.J."/>
            <person name="Zuzow R."/>
            <person name="Dirks W."/>
            <person name="Good M."/>
            <person name="Goodstein D."/>
            <person name="Lemons D."/>
            <person name="Li W."/>
            <person name="Lyons J.B."/>
            <person name="Morris A."/>
            <person name="Nichols S."/>
            <person name="Richter D.J."/>
            <person name="Salamov A."/>
            <person name="Bork P."/>
            <person name="Lim W.A."/>
            <person name="Manning G."/>
            <person name="Miller W.T."/>
            <person name="McGinnis W."/>
            <person name="Shapiro H."/>
            <person name="Tjian R."/>
            <person name="Grigoriev I.V."/>
            <person name="Rokhsar D."/>
        </authorList>
    </citation>
    <scope>NUCLEOTIDE SEQUENCE [LARGE SCALE GENOMIC DNA]</scope>
    <source>
        <strain evidence="9">MX1 / ATCC 50154</strain>
    </source>
</reference>